<dbReference type="Proteomes" id="UP001458880">
    <property type="component" value="Unassembled WGS sequence"/>
</dbReference>
<proteinExistence type="predicted"/>
<sequence>MDCRNTSEETKGEIVGLWKAGLTTRDIAEHVNKSQQTLPGITSTFLYNFDATLRTDFRVIAAAEGAEVGNFDATLRTDFRVIAAAEGAEVGVDSSQ</sequence>
<evidence type="ECO:0000313" key="2">
    <source>
        <dbReference type="Proteomes" id="UP001458880"/>
    </source>
</evidence>
<name>A0AAW1MZZ9_POPJA</name>
<organism evidence="1 2">
    <name type="scientific">Popillia japonica</name>
    <name type="common">Japanese beetle</name>
    <dbReference type="NCBI Taxonomy" id="7064"/>
    <lineage>
        <taxon>Eukaryota</taxon>
        <taxon>Metazoa</taxon>
        <taxon>Ecdysozoa</taxon>
        <taxon>Arthropoda</taxon>
        <taxon>Hexapoda</taxon>
        <taxon>Insecta</taxon>
        <taxon>Pterygota</taxon>
        <taxon>Neoptera</taxon>
        <taxon>Endopterygota</taxon>
        <taxon>Coleoptera</taxon>
        <taxon>Polyphaga</taxon>
        <taxon>Scarabaeiformia</taxon>
        <taxon>Scarabaeidae</taxon>
        <taxon>Rutelinae</taxon>
        <taxon>Popillia</taxon>
    </lineage>
</organism>
<gene>
    <name evidence="1" type="ORF">QE152_g4761</name>
</gene>
<keyword evidence="2" id="KW-1185">Reference proteome</keyword>
<evidence type="ECO:0000313" key="1">
    <source>
        <dbReference type="EMBL" id="KAK9751872.1"/>
    </source>
</evidence>
<dbReference type="EMBL" id="JASPKY010000025">
    <property type="protein sequence ID" value="KAK9751872.1"/>
    <property type="molecule type" value="Genomic_DNA"/>
</dbReference>
<accession>A0AAW1MZZ9</accession>
<comment type="caution">
    <text evidence="1">The sequence shown here is derived from an EMBL/GenBank/DDBJ whole genome shotgun (WGS) entry which is preliminary data.</text>
</comment>
<dbReference type="AlphaFoldDB" id="A0AAW1MZZ9"/>
<protein>
    <submittedName>
        <fullName evidence="1">Uncharacterized protein</fullName>
    </submittedName>
</protein>
<reference evidence="1 2" key="1">
    <citation type="journal article" date="2024" name="BMC Genomics">
        <title>De novo assembly and annotation of Popillia japonica's genome with initial clues to its potential as an invasive pest.</title>
        <authorList>
            <person name="Cucini C."/>
            <person name="Boschi S."/>
            <person name="Funari R."/>
            <person name="Cardaioli E."/>
            <person name="Iannotti N."/>
            <person name="Marturano G."/>
            <person name="Paoli F."/>
            <person name="Bruttini M."/>
            <person name="Carapelli A."/>
            <person name="Frati F."/>
            <person name="Nardi F."/>
        </authorList>
    </citation>
    <scope>NUCLEOTIDE SEQUENCE [LARGE SCALE GENOMIC DNA]</scope>
    <source>
        <strain evidence="1">DMR45628</strain>
    </source>
</reference>